<feature type="domain" description="Glycosyltransferase 2-like" evidence="1">
    <location>
        <begin position="7"/>
        <end position="136"/>
    </location>
</feature>
<dbReference type="PANTHER" id="PTHR43685:SF2">
    <property type="entry name" value="GLYCOSYLTRANSFERASE 2-LIKE DOMAIN-CONTAINING PROTEIN"/>
    <property type="match status" value="1"/>
</dbReference>
<dbReference type="Pfam" id="PF00535">
    <property type="entry name" value="Glycos_transf_2"/>
    <property type="match status" value="1"/>
</dbReference>
<protein>
    <submittedName>
        <fullName evidence="2">Glycosyl transferase</fullName>
    </submittedName>
</protein>
<dbReference type="EMBL" id="AP023322">
    <property type="protein sequence ID" value="BCI63236.1"/>
    <property type="molecule type" value="Genomic_DNA"/>
</dbReference>
<name>A0A7G1HU83_9BACT</name>
<dbReference type="CDD" id="cd00761">
    <property type="entry name" value="Glyco_tranf_GTA_type"/>
    <property type="match status" value="1"/>
</dbReference>
<evidence type="ECO:0000313" key="2">
    <source>
        <dbReference type="EMBL" id="BCI63236.1"/>
    </source>
</evidence>
<dbReference type="InterPro" id="IPR001173">
    <property type="entry name" value="Glyco_trans_2-like"/>
</dbReference>
<evidence type="ECO:0000313" key="3">
    <source>
        <dbReference type="Proteomes" id="UP000594042"/>
    </source>
</evidence>
<organism evidence="2 3">
    <name type="scientific">Coprobacter secundus subsp. similis</name>
    <dbReference type="NCBI Taxonomy" id="2751153"/>
    <lineage>
        <taxon>Bacteria</taxon>
        <taxon>Pseudomonadati</taxon>
        <taxon>Bacteroidota</taxon>
        <taxon>Bacteroidia</taxon>
        <taxon>Bacteroidales</taxon>
        <taxon>Barnesiellaceae</taxon>
        <taxon>Coprobacter</taxon>
    </lineage>
</organism>
<gene>
    <name evidence="2" type="ORF">Cop2CBH44_15890</name>
</gene>
<accession>A0A7G1HU83</accession>
<dbReference type="GO" id="GO:0016740">
    <property type="term" value="F:transferase activity"/>
    <property type="evidence" value="ECO:0007669"/>
    <property type="project" value="UniProtKB-KW"/>
</dbReference>
<sequence length="306" mass="35745">MALPLVSIVITTYRRPELLARSINSILNQTYSNVEVIVVDDNDPVSDYRKKTEMVMEDFASNGRVTYVRQPRNLRQSAALNKGIKTSKGEFVGFLDDDDEFLPDKIERQIELLSEYKEDRNVGGVYCNVLKRGKGQEIATSFRKKNDEGNLLYPMLMGQVSYFGSSVLLKREVFDVVSGFNETMRRHVDLEFFSRFFNYYTLLLVEKPLVRIHIEGARNNPKAETYLQVKNDFFSAIDPYLGILTKQEYNRIYRYNYFDVSISFFANKEFFKGCKILRKALHYGWLSGKEFWLLSKIIIKNSLLRR</sequence>
<dbReference type="SUPFAM" id="SSF53448">
    <property type="entry name" value="Nucleotide-diphospho-sugar transferases"/>
    <property type="match status" value="1"/>
</dbReference>
<keyword evidence="2" id="KW-0808">Transferase</keyword>
<keyword evidence="3" id="KW-1185">Reference proteome</keyword>
<dbReference type="InterPro" id="IPR050834">
    <property type="entry name" value="Glycosyltransf_2"/>
</dbReference>
<dbReference type="InterPro" id="IPR029044">
    <property type="entry name" value="Nucleotide-diphossugar_trans"/>
</dbReference>
<dbReference type="Gene3D" id="3.90.550.10">
    <property type="entry name" value="Spore Coat Polysaccharide Biosynthesis Protein SpsA, Chain A"/>
    <property type="match status" value="1"/>
</dbReference>
<proteinExistence type="predicted"/>
<reference evidence="3" key="1">
    <citation type="submission" date="2020-07" db="EMBL/GenBank/DDBJ databases">
        <title>Complete genome sequencing of Coprobacter sp. strain 2CBH44.</title>
        <authorList>
            <person name="Sakamoto M."/>
            <person name="Murakami T."/>
            <person name="Mori H."/>
        </authorList>
    </citation>
    <scope>NUCLEOTIDE SEQUENCE [LARGE SCALE GENOMIC DNA]</scope>
    <source>
        <strain evidence="3">2CBH44</strain>
    </source>
</reference>
<dbReference type="PANTHER" id="PTHR43685">
    <property type="entry name" value="GLYCOSYLTRANSFERASE"/>
    <property type="match status" value="1"/>
</dbReference>
<evidence type="ECO:0000259" key="1">
    <source>
        <dbReference type="Pfam" id="PF00535"/>
    </source>
</evidence>
<dbReference type="KEGG" id="copr:Cop2CBH44_15890"/>
<dbReference type="Proteomes" id="UP000594042">
    <property type="component" value="Chromosome"/>
</dbReference>
<dbReference type="AlphaFoldDB" id="A0A7G1HU83"/>
<dbReference type="RefSeq" id="WP_052431386.1">
    <property type="nucleotide sequence ID" value="NZ_AP023322.1"/>
</dbReference>